<dbReference type="AlphaFoldDB" id="D4YU92"/>
<keyword evidence="1" id="KW-0812">Transmembrane</keyword>
<evidence type="ECO:0000313" key="2">
    <source>
        <dbReference type="EMBL" id="EFG55238.1"/>
    </source>
</evidence>
<gene>
    <name evidence="2" type="ORF">HMPREF0493_1103</name>
</gene>
<evidence type="ECO:0000313" key="3">
    <source>
        <dbReference type="Proteomes" id="UP000004069"/>
    </source>
</evidence>
<reference evidence="2 3" key="1">
    <citation type="submission" date="2010-04" db="EMBL/GenBank/DDBJ databases">
        <authorList>
            <person name="Muzny D."/>
            <person name="Qin X."/>
            <person name="Deng J."/>
            <person name="Jiang H."/>
            <person name="Liu Y."/>
            <person name="Qu J."/>
            <person name="Song X.-Z."/>
            <person name="Zhang L."/>
            <person name="Thornton R."/>
            <person name="Coyle M."/>
            <person name="Francisco L."/>
            <person name="Jackson L."/>
            <person name="Javaid M."/>
            <person name="Korchina V."/>
            <person name="Kovar C."/>
            <person name="Mata R."/>
            <person name="Mathew T."/>
            <person name="Ngo R."/>
            <person name="Nguyen L."/>
            <person name="Nguyen N."/>
            <person name="Okwuonu G."/>
            <person name="Ongeri F."/>
            <person name="Pham C."/>
            <person name="Simmons D."/>
            <person name="Wilczek-Boney K."/>
            <person name="Hale W."/>
            <person name="Jakkamsetti A."/>
            <person name="Pham P."/>
            <person name="Ruth R."/>
            <person name="San Lucas F."/>
            <person name="Warren J."/>
            <person name="Zhang J."/>
            <person name="Zhao Z."/>
            <person name="Zhou C."/>
            <person name="Zhu D."/>
            <person name="Lee S."/>
            <person name="Bess C."/>
            <person name="Blankenburg K."/>
            <person name="Forbes L."/>
            <person name="Fu Q."/>
            <person name="Gubbala S."/>
            <person name="Hirani K."/>
            <person name="Jayaseelan J.C."/>
            <person name="Lara F."/>
            <person name="Munidasa M."/>
            <person name="Palculict T."/>
            <person name="Patil S."/>
            <person name="Pu L.-L."/>
            <person name="Saada N."/>
            <person name="Tang L."/>
            <person name="Weissenberger G."/>
            <person name="Zhu Y."/>
            <person name="Hemphill L."/>
            <person name="Shang Y."/>
            <person name="Youmans B."/>
            <person name="Ayvaz T."/>
            <person name="Ross M."/>
            <person name="Santibanez J."/>
            <person name="Aqrawi P."/>
            <person name="Gross S."/>
            <person name="Joshi V."/>
            <person name="Fowler G."/>
            <person name="Nazareth L."/>
            <person name="Reid J."/>
            <person name="Worley K."/>
            <person name="Petrosino J."/>
            <person name="Highlander S."/>
            <person name="Gibbs R."/>
        </authorList>
    </citation>
    <scope>NUCLEOTIDE SEQUENCE [LARGE SCALE GENOMIC DNA]</scope>
    <source>
        <strain evidence="2 3">DSM 11664</strain>
    </source>
</reference>
<keyword evidence="1" id="KW-1133">Transmembrane helix</keyword>
<protein>
    <submittedName>
        <fullName evidence="2">Uncharacterized protein</fullName>
    </submittedName>
</protein>
<sequence>MGKGDMMKAKIKIIGLCMLVSLFVALLWPLFDVLLSIIQQFIQLHYINYIVWPPTLKDYLIGYVTAFVILSILFSHYMLRDDEKTRDK</sequence>
<dbReference type="Proteomes" id="UP000004069">
    <property type="component" value="Unassembled WGS sequence"/>
</dbReference>
<proteinExistence type="predicted"/>
<evidence type="ECO:0000256" key="1">
    <source>
        <dbReference type="SAM" id="Phobius"/>
    </source>
</evidence>
<name>D4YU92_9LACO</name>
<feature type="transmembrane region" description="Helical" evidence="1">
    <location>
        <begin position="60"/>
        <end position="79"/>
    </location>
</feature>
<keyword evidence="3" id="KW-1185">Reference proteome</keyword>
<keyword evidence="1" id="KW-0472">Membrane</keyword>
<organism evidence="2 3">
    <name type="scientific">Lactobacillus amylolyticus DSM 11664</name>
    <dbReference type="NCBI Taxonomy" id="585524"/>
    <lineage>
        <taxon>Bacteria</taxon>
        <taxon>Bacillati</taxon>
        <taxon>Bacillota</taxon>
        <taxon>Bacilli</taxon>
        <taxon>Lactobacillales</taxon>
        <taxon>Lactobacillaceae</taxon>
        <taxon>Lactobacillus</taxon>
    </lineage>
</organism>
<comment type="caution">
    <text evidence="2">The sequence shown here is derived from an EMBL/GenBank/DDBJ whole genome shotgun (WGS) entry which is preliminary data.</text>
</comment>
<dbReference type="EMBL" id="ADNY01000042">
    <property type="protein sequence ID" value="EFG55238.1"/>
    <property type="molecule type" value="Genomic_DNA"/>
</dbReference>
<accession>D4YU92</accession>